<comment type="similarity">
    <text evidence="1">Belongs to the transferase hexapeptide repeat family.</text>
</comment>
<dbReference type="Pfam" id="PF14602">
    <property type="entry name" value="Hexapep_2"/>
    <property type="match status" value="1"/>
</dbReference>
<dbReference type="NCBIfam" id="TIGR03570">
    <property type="entry name" value="NeuD_NnaD"/>
    <property type="match status" value="1"/>
</dbReference>
<dbReference type="PANTHER" id="PTHR43300:SF7">
    <property type="entry name" value="UDP-N-ACETYLBACILLOSAMINE N-ACETYLTRANSFERASE"/>
    <property type="match status" value="1"/>
</dbReference>
<dbReference type="InterPro" id="IPR050179">
    <property type="entry name" value="Trans_hexapeptide_repeat"/>
</dbReference>
<dbReference type="PANTHER" id="PTHR43300">
    <property type="entry name" value="ACETYLTRANSFERASE"/>
    <property type="match status" value="1"/>
</dbReference>
<keyword evidence="5" id="KW-0012">Acyltransferase</keyword>
<dbReference type="InterPro" id="IPR001451">
    <property type="entry name" value="Hexapep"/>
</dbReference>
<evidence type="ECO:0000256" key="2">
    <source>
        <dbReference type="PIRSR" id="PIRSR620019-1"/>
    </source>
</evidence>
<evidence type="ECO:0000313" key="5">
    <source>
        <dbReference type="EMBL" id="KJU81366.1"/>
    </source>
</evidence>
<reference evidence="5 6" key="1">
    <citation type="submission" date="2015-02" db="EMBL/GenBank/DDBJ databases">
        <title>Single-cell genomics of uncultivated deep-branching MTB reveals a conserved set of magnetosome genes.</title>
        <authorList>
            <person name="Kolinko S."/>
            <person name="Richter M."/>
            <person name="Glockner F.O."/>
            <person name="Brachmann A."/>
            <person name="Schuler D."/>
        </authorList>
    </citation>
    <scope>NUCLEOTIDE SEQUENCE [LARGE SCALE GENOMIC DNA]</scope>
    <source>
        <strain evidence="5">TM-1</strain>
    </source>
</reference>
<protein>
    <submittedName>
        <fullName evidence="5">Sialic acid O-acyltransferase, NeuD</fullName>
    </submittedName>
</protein>
<keyword evidence="5" id="KW-0808">Transferase</keyword>
<organism evidence="5 6">
    <name type="scientific">Candidatus Magnetobacterium bavaricum</name>
    <dbReference type="NCBI Taxonomy" id="29290"/>
    <lineage>
        <taxon>Bacteria</taxon>
        <taxon>Pseudomonadati</taxon>
        <taxon>Nitrospirota</taxon>
        <taxon>Thermodesulfovibrionia</taxon>
        <taxon>Thermodesulfovibrionales</taxon>
        <taxon>Candidatus Magnetobacteriaceae</taxon>
        <taxon>Candidatus Magnetobacterium</taxon>
    </lineage>
</organism>
<proteinExistence type="inferred from homology"/>
<keyword evidence="6" id="KW-1185">Reference proteome</keyword>
<name>A0A0F3GHK8_9BACT</name>
<feature type="site" description="Increases basicity of active site His" evidence="2">
    <location>
        <position position="141"/>
    </location>
</feature>
<dbReference type="Pfam" id="PF00132">
    <property type="entry name" value="Hexapep"/>
    <property type="match status" value="1"/>
</dbReference>
<feature type="binding site" evidence="3">
    <location>
        <position position="70"/>
    </location>
    <ligand>
        <name>substrate</name>
    </ligand>
</feature>
<dbReference type="CDD" id="cd03360">
    <property type="entry name" value="LbH_AT_putative"/>
    <property type="match status" value="1"/>
</dbReference>
<feature type="binding site" evidence="3">
    <location>
        <position position="149"/>
    </location>
    <ligand>
        <name>acetyl-CoA</name>
        <dbReference type="ChEBI" id="CHEBI:57288"/>
    </ligand>
</feature>
<dbReference type="InterPro" id="IPR011004">
    <property type="entry name" value="Trimer_LpxA-like_sf"/>
</dbReference>
<dbReference type="PATRIC" id="fig|29290.4.peg.8574"/>
<dbReference type="AlphaFoldDB" id="A0A0F3GHK8"/>
<dbReference type="Proteomes" id="UP000033423">
    <property type="component" value="Unassembled WGS sequence"/>
</dbReference>
<dbReference type="InterPro" id="IPR041561">
    <property type="entry name" value="PglD_N"/>
</dbReference>
<comment type="caution">
    <text evidence="5">The sequence shown here is derived from an EMBL/GenBank/DDBJ whole genome shotgun (WGS) entry which is preliminary data.</text>
</comment>
<dbReference type="Gene3D" id="2.160.10.10">
    <property type="entry name" value="Hexapeptide repeat proteins"/>
    <property type="match status" value="3"/>
</dbReference>
<gene>
    <name evidence="5" type="ORF">MBAV_006499</name>
</gene>
<dbReference type="InterPro" id="IPR020019">
    <property type="entry name" value="AcTrfase_PglD-like"/>
</dbReference>
<evidence type="ECO:0000313" key="6">
    <source>
        <dbReference type="Proteomes" id="UP000033423"/>
    </source>
</evidence>
<accession>A0A0F3GHK8</accession>
<dbReference type="Gene3D" id="3.40.50.20">
    <property type="match status" value="1"/>
</dbReference>
<feature type="domain" description="PglD N-terminal" evidence="4">
    <location>
        <begin position="3"/>
        <end position="84"/>
    </location>
</feature>
<evidence type="ECO:0000256" key="3">
    <source>
        <dbReference type="PIRSR" id="PIRSR620019-2"/>
    </source>
</evidence>
<dbReference type="SUPFAM" id="SSF51161">
    <property type="entry name" value="Trimeric LpxA-like enzymes"/>
    <property type="match status" value="1"/>
</dbReference>
<dbReference type="GO" id="GO:0016746">
    <property type="term" value="F:acyltransferase activity"/>
    <property type="evidence" value="ECO:0007669"/>
    <property type="project" value="UniProtKB-KW"/>
</dbReference>
<evidence type="ECO:0000259" key="4">
    <source>
        <dbReference type="Pfam" id="PF17836"/>
    </source>
</evidence>
<dbReference type="EMBL" id="LACI01002732">
    <property type="protein sequence ID" value="KJU81366.1"/>
    <property type="molecule type" value="Genomic_DNA"/>
</dbReference>
<evidence type="ECO:0000256" key="1">
    <source>
        <dbReference type="ARBA" id="ARBA00007274"/>
    </source>
</evidence>
<feature type="active site" description="Proton acceptor" evidence="2">
    <location>
        <position position="140"/>
    </location>
</feature>
<sequence>MQKIVIIGGGGHAKVLIDIIFTSKNYEILGIIDSQVNESSEVCGIPVIGNDGMLQGLYAKGVKNVGIGVGSVRDNNKRKNLYIKVKQTGFFTPTLIHPRSIVSTRTQISDGVQIMAGVIIGSDSFIGNNTIINTGAIIEHDCIINSHVHICSGAVISGGCKIEEGAFIGAGSIMIQGLKIGVNAVVAAGAVVIKDVPANSQVAGVPAKIMNK</sequence>
<dbReference type="Pfam" id="PF17836">
    <property type="entry name" value="PglD_N"/>
    <property type="match status" value="1"/>
</dbReference>